<organism evidence="2 3">
    <name type="scientific">Roseateles terrae</name>
    <dbReference type="NCBI Taxonomy" id="431060"/>
    <lineage>
        <taxon>Bacteria</taxon>
        <taxon>Pseudomonadati</taxon>
        <taxon>Pseudomonadota</taxon>
        <taxon>Betaproteobacteria</taxon>
        <taxon>Burkholderiales</taxon>
        <taxon>Sphaerotilaceae</taxon>
        <taxon>Roseateles</taxon>
    </lineage>
</organism>
<feature type="region of interest" description="Disordered" evidence="1">
    <location>
        <begin position="1"/>
        <end position="26"/>
    </location>
</feature>
<reference evidence="2 3" key="1">
    <citation type="submission" date="2020-08" db="EMBL/GenBank/DDBJ databases">
        <title>Genomic Encyclopedia of Type Strains, Phase III (KMG-III): the genomes of soil and plant-associated and newly described type strains.</title>
        <authorList>
            <person name="Whitman W."/>
        </authorList>
    </citation>
    <scope>NUCLEOTIDE SEQUENCE [LARGE SCALE GENOMIC DNA]</scope>
    <source>
        <strain evidence="2 3">CECT 7247</strain>
    </source>
</reference>
<dbReference type="Proteomes" id="UP000574369">
    <property type="component" value="Unassembled WGS sequence"/>
</dbReference>
<dbReference type="Gene3D" id="1.10.10.10">
    <property type="entry name" value="Winged helix-like DNA-binding domain superfamily/Winged helix DNA-binding domain"/>
    <property type="match status" value="1"/>
</dbReference>
<evidence type="ECO:0008006" key="4">
    <source>
        <dbReference type="Google" id="ProtNLM"/>
    </source>
</evidence>
<proteinExistence type="predicted"/>
<evidence type="ECO:0000256" key="1">
    <source>
        <dbReference type="SAM" id="MobiDB-lite"/>
    </source>
</evidence>
<keyword evidence="3" id="KW-1185">Reference proteome</keyword>
<dbReference type="EMBL" id="JACHXO010000005">
    <property type="protein sequence ID" value="MBB3195542.1"/>
    <property type="molecule type" value="Genomic_DNA"/>
</dbReference>
<dbReference type="InterPro" id="IPR036388">
    <property type="entry name" value="WH-like_DNA-bd_sf"/>
</dbReference>
<evidence type="ECO:0000313" key="3">
    <source>
        <dbReference type="Proteomes" id="UP000574369"/>
    </source>
</evidence>
<sequence length="117" mass="12418">MTESTTLPATELESGPESGLETEPAEGAAFETQARLALQALAELDGGKGVSLPRLAKRTGLRVSVLLRLFTLLSDARVGDTAGPGWVRLVLEEDGRWMASMTAAGRGDPEQWDHSSP</sequence>
<accession>A0ABR6GTW1</accession>
<comment type="caution">
    <text evidence="2">The sequence shown here is derived from an EMBL/GenBank/DDBJ whole genome shotgun (WGS) entry which is preliminary data.</text>
</comment>
<evidence type="ECO:0000313" key="2">
    <source>
        <dbReference type="EMBL" id="MBB3195542.1"/>
    </source>
</evidence>
<dbReference type="InterPro" id="IPR036390">
    <property type="entry name" value="WH_DNA-bd_sf"/>
</dbReference>
<protein>
    <recommendedName>
        <fullName evidence="4">HTH iclR-type domain-containing protein</fullName>
    </recommendedName>
</protein>
<name>A0ABR6GTW1_9BURK</name>
<gene>
    <name evidence="2" type="ORF">FHS28_002948</name>
</gene>
<dbReference type="SUPFAM" id="SSF46785">
    <property type="entry name" value="Winged helix' DNA-binding domain"/>
    <property type="match status" value="1"/>
</dbReference>
<dbReference type="RefSeq" id="WP_246410135.1">
    <property type="nucleotide sequence ID" value="NZ_JACHXO010000005.1"/>
</dbReference>